<keyword evidence="4" id="KW-1185">Reference proteome</keyword>
<accession>A0A2K7SR63</accession>
<evidence type="ECO:0000256" key="1">
    <source>
        <dbReference type="SAM" id="Phobius"/>
    </source>
</evidence>
<dbReference type="AlphaFoldDB" id="A0A2K7SR63"/>
<dbReference type="EMBL" id="MKFT01000034">
    <property type="protein sequence ID" value="OHY90167.1"/>
    <property type="molecule type" value="Genomic_DNA"/>
</dbReference>
<keyword evidence="1" id="KW-0472">Membrane</keyword>
<reference evidence="3 4" key="1">
    <citation type="submission" date="2016-09" db="EMBL/GenBank/DDBJ databases">
        <title>Isolation, identification and antibiotic sensitivity analysis of bacterial pathogen from juvenile Hippocampus erectus with tail-rotted disease.</title>
        <authorList>
            <person name="Yang Q."/>
        </authorList>
    </citation>
    <scope>NUCLEOTIDE SEQUENCE [LARGE SCALE GENOMIC DNA]</scope>
    <source>
        <strain evidence="3 4">HM-10</strain>
    </source>
</reference>
<gene>
    <name evidence="3" type="ORF">BI375_07930</name>
    <name evidence="2" type="ORF">VroAM7_03860</name>
</gene>
<feature type="transmembrane region" description="Helical" evidence="1">
    <location>
        <begin position="12"/>
        <end position="34"/>
    </location>
</feature>
<reference evidence="5" key="2">
    <citation type="submission" date="2019-07" db="EMBL/GenBank/DDBJ databases">
        <title>Complete Genome Sequences of Vibrion rotiferianus strain AM7.</title>
        <authorList>
            <person name="Miyazaki K."/>
            <person name="Wiseschart A."/>
            <person name="Pootanakit K."/>
            <person name="Ishimori K."/>
            <person name="Kitahara K."/>
        </authorList>
    </citation>
    <scope>NUCLEOTIDE SEQUENCE [LARGE SCALE GENOMIC DNA]</scope>
    <source>
        <strain evidence="5">AM7</strain>
    </source>
</reference>
<sequence length="91" mass="10713">MTYKYYLRELVGLAIVVSVVFGVLSVLLDLYALMAWCEHQDSIAHVFFHESFYFIAFLIPPYFLWKFINRPDLVSAAQQYQASRLELERSL</sequence>
<feature type="transmembrane region" description="Helical" evidence="1">
    <location>
        <begin position="46"/>
        <end position="65"/>
    </location>
</feature>
<reference evidence="2" key="3">
    <citation type="journal article" date="2020" name="Microbiol. Resour. Announc.">
        <title>Complete Genome Sequence of Vibrio rotiferianus Strain AM7.</title>
        <authorList>
            <person name="Miyazaki K."/>
            <person name="Wiseschart A."/>
            <person name="Pootanakit K."/>
            <person name="Kitahara K."/>
        </authorList>
    </citation>
    <scope>NUCLEOTIDE SEQUENCE</scope>
    <source>
        <strain evidence="2">AM7</strain>
    </source>
</reference>
<organism evidence="2 5">
    <name type="scientific">Vibrio rotiferianus</name>
    <dbReference type="NCBI Taxonomy" id="190895"/>
    <lineage>
        <taxon>Bacteria</taxon>
        <taxon>Pseudomonadati</taxon>
        <taxon>Pseudomonadota</taxon>
        <taxon>Gammaproteobacteria</taxon>
        <taxon>Vibrionales</taxon>
        <taxon>Vibrionaceae</taxon>
        <taxon>Vibrio</taxon>
    </lineage>
</organism>
<dbReference type="RefSeq" id="WP_038885798.1">
    <property type="nucleotide sequence ID" value="NZ_AP019798.1"/>
</dbReference>
<evidence type="ECO:0000313" key="3">
    <source>
        <dbReference type="EMBL" id="OHY90167.1"/>
    </source>
</evidence>
<dbReference type="Proteomes" id="UP000180133">
    <property type="component" value="Unassembled WGS sequence"/>
</dbReference>
<protein>
    <submittedName>
        <fullName evidence="3">D-fructose-6-phosphate amidotransferase</fullName>
    </submittedName>
</protein>
<evidence type="ECO:0000313" key="2">
    <source>
        <dbReference type="EMBL" id="BBL87733.1"/>
    </source>
</evidence>
<dbReference type="Proteomes" id="UP000315115">
    <property type="component" value="Chromosome 1"/>
</dbReference>
<dbReference type="OrthoDB" id="5828728at2"/>
<evidence type="ECO:0000313" key="5">
    <source>
        <dbReference type="Proteomes" id="UP000315115"/>
    </source>
</evidence>
<dbReference type="EMBL" id="AP019798">
    <property type="protein sequence ID" value="BBL87733.1"/>
    <property type="molecule type" value="Genomic_DNA"/>
</dbReference>
<keyword evidence="1" id="KW-0812">Transmembrane</keyword>
<name>A0A2K7SR63_9VIBR</name>
<evidence type="ECO:0000313" key="4">
    <source>
        <dbReference type="Proteomes" id="UP000180133"/>
    </source>
</evidence>
<keyword evidence="1" id="KW-1133">Transmembrane helix</keyword>
<proteinExistence type="predicted"/>